<name>A0A9D1T379_9BACT</name>
<gene>
    <name evidence="2" type="ORF">IAC79_02870</name>
</gene>
<organism evidence="2 3">
    <name type="scientific">Candidatus Spyradenecus faecavium</name>
    <dbReference type="NCBI Taxonomy" id="2840947"/>
    <lineage>
        <taxon>Bacteria</taxon>
        <taxon>Pseudomonadati</taxon>
        <taxon>Lentisphaerota</taxon>
        <taxon>Lentisphaeria</taxon>
        <taxon>Lentisphaerales</taxon>
        <taxon>Lentisphaeraceae</taxon>
        <taxon>Lentisphaeraceae incertae sedis</taxon>
        <taxon>Candidatus Spyradenecus</taxon>
    </lineage>
</organism>
<protein>
    <submittedName>
        <fullName evidence="2">Uncharacterized protein</fullName>
    </submittedName>
</protein>
<feature type="region of interest" description="Disordered" evidence="1">
    <location>
        <begin position="128"/>
        <end position="200"/>
    </location>
</feature>
<feature type="compositionally biased region" description="Low complexity" evidence="1">
    <location>
        <begin position="172"/>
        <end position="184"/>
    </location>
</feature>
<dbReference type="EMBL" id="DVOR01000092">
    <property type="protein sequence ID" value="HIV09043.1"/>
    <property type="molecule type" value="Genomic_DNA"/>
</dbReference>
<dbReference type="Proteomes" id="UP000886845">
    <property type="component" value="Unassembled WGS sequence"/>
</dbReference>
<accession>A0A9D1T379</accession>
<feature type="compositionally biased region" description="Polar residues" evidence="1">
    <location>
        <begin position="185"/>
        <end position="198"/>
    </location>
</feature>
<proteinExistence type="predicted"/>
<evidence type="ECO:0000313" key="2">
    <source>
        <dbReference type="EMBL" id="HIV09043.1"/>
    </source>
</evidence>
<dbReference type="AlphaFoldDB" id="A0A9D1T379"/>
<sequence>MANGIRAEYAKRAEANTIRQDDLFGADETFNTEMALRAKYAGDQIAKINLDLRALKIVSGKQSGNVAAKDTLLKKYNIKGPDDAAGIERAIQDLETLHHRWQNYFTDAELSKEADAFVKRSLRLDPEDQPPVVIVQPADSAGRPEGAPEQTGSGAAPHQDANQPISESANQPAAPAASLGSPAAQTSGEAANVPTQSLPEIPHGINDEQANGPRFVPLAKGDNFQEIEKTTRERKKNEEIAHNDFLGNDSVIGNSRDISKIATFVESGEDIRAHQYAAKNIIPLTERARVAVRQNNYKTSGLGSGPKTFTRLFAPFLFEGRLYVAVVTQYKPVKEKRVNGKTVDGIHAVRVTDVIRADRALEVTSRDPKGDNVTTRGQSALDTITIPNEGPNDNTLSLKTIQYVIDNPKKGGNQRPRLLDPDGNGGLIETPCTAQDVADRIVADVADFVGRARYRADHKLQSIDADDVGRFTMGEGVTLDLSDNTAAVAGLAVK</sequence>
<feature type="non-terminal residue" evidence="2">
    <location>
        <position position="494"/>
    </location>
</feature>
<comment type="caution">
    <text evidence="2">The sequence shown here is derived from an EMBL/GenBank/DDBJ whole genome shotgun (WGS) entry which is preliminary data.</text>
</comment>
<evidence type="ECO:0000313" key="3">
    <source>
        <dbReference type="Proteomes" id="UP000886845"/>
    </source>
</evidence>
<reference evidence="2" key="2">
    <citation type="journal article" date="2021" name="PeerJ">
        <title>Extensive microbial diversity within the chicken gut microbiome revealed by metagenomics and culture.</title>
        <authorList>
            <person name="Gilroy R."/>
            <person name="Ravi A."/>
            <person name="Getino M."/>
            <person name="Pursley I."/>
            <person name="Horton D.L."/>
            <person name="Alikhan N.F."/>
            <person name="Baker D."/>
            <person name="Gharbi K."/>
            <person name="Hall N."/>
            <person name="Watson M."/>
            <person name="Adriaenssens E.M."/>
            <person name="Foster-Nyarko E."/>
            <person name="Jarju S."/>
            <person name="Secka A."/>
            <person name="Antonio M."/>
            <person name="Oren A."/>
            <person name="Chaudhuri R.R."/>
            <person name="La Ragione R."/>
            <person name="Hildebrand F."/>
            <person name="Pallen M.J."/>
        </authorList>
    </citation>
    <scope>NUCLEOTIDE SEQUENCE</scope>
    <source>
        <strain evidence="2">35461</strain>
    </source>
</reference>
<feature type="compositionally biased region" description="Polar residues" evidence="1">
    <location>
        <begin position="160"/>
        <end position="171"/>
    </location>
</feature>
<evidence type="ECO:0000256" key="1">
    <source>
        <dbReference type="SAM" id="MobiDB-lite"/>
    </source>
</evidence>
<reference evidence="2" key="1">
    <citation type="submission" date="2020-10" db="EMBL/GenBank/DDBJ databases">
        <authorList>
            <person name="Gilroy R."/>
        </authorList>
    </citation>
    <scope>NUCLEOTIDE SEQUENCE</scope>
    <source>
        <strain evidence="2">35461</strain>
    </source>
</reference>